<keyword evidence="2" id="KW-1185">Reference proteome</keyword>
<accession>A0AA36DWJ1</accession>
<dbReference type="PANTHER" id="PTHR33116:SF79">
    <property type="entry name" value="REVERSE TRANSCRIPTASE DOMAIN, ZINC FINGER, CCHC-TYPE-RELATED"/>
    <property type="match status" value="1"/>
</dbReference>
<evidence type="ECO:0008006" key="3">
    <source>
        <dbReference type="Google" id="ProtNLM"/>
    </source>
</evidence>
<organism evidence="1 2">
    <name type="scientific">Lactuca saligna</name>
    <name type="common">Willowleaf lettuce</name>
    <dbReference type="NCBI Taxonomy" id="75948"/>
    <lineage>
        <taxon>Eukaryota</taxon>
        <taxon>Viridiplantae</taxon>
        <taxon>Streptophyta</taxon>
        <taxon>Embryophyta</taxon>
        <taxon>Tracheophyta</taxon>
        <taxon>Spermatophyta</taxon>
        <taxon>Magnoliopsida</taxon>
        <taxon>eudicotyledons</taxon>
        <taxon>Gunneridae</taxon>
        <taxon>Pentapetalae</taxon>
        <taxon>asterids</taxon>
        <taxon>campanulids</taxon>
        <taxon>Asterales</taxon>
        <taxon>Asteraceae</taxon>
        <taxon>Cichorioideae</taxon>
        <taxon>Cichorieae</taxon>
        <taxon>Lactucinae</taxon>
        <taxon>Lactuca</taxon>
    </lineage>
</organism>
<evidence type="ECO:0000313" key="2">
    <source>
        <dbReference type="Proteomes" id="UP001177003"/>
    </source>
</evidence>
<proteinExistence type="predicted"/>
<dbReference type="Proteomes" id="UP001177003">
    <property type="component" value="Chromosome 3"/>
</dbReference>
<reference evidence="1" key="1">
    <citation type="submission" date="2023-04" db="EMBL/GenBank/DDBJ databases">
        <authorList>
            <person name="Vijverberg K."/>
            <person name="Xiong W."/>
            <person name="Schranz E."/>
        </authorList>
    </citation>
    <scope>NUCLEOTIDE SEQUENCE</scope>
</reference>
<protein>
    <recommendedName>
        <fullName evidence="3">Reverse transcriptase zinc-binding domain-containing protein</fullName>
    </recommendedName>
</protein>
<dbReference type="PANTHER" id="PTHR33116">
    <property type="entry name" value="REVERSE TRANSCRIPTASE ZINC-BINDING DOMAIN-CONTAINING PROTEIN-RELATED-RELATED"/>
    <property type="match status" value="1"/>
</dbReference>
<dbReference type="AlphaFoldDB" id="A0AA36DWJ1"/>
<name>A0AA36DWJ1_LACSI</name>
<dbReference type="EMBL" id="OX465079">
    <property type="protein sequence ID" value="CAI9274284.1"/>
    <property type="molecule type" value="Genomic_DNA"/>
</dbReference>
<sequence length="209" mass="24089">MTLRSPDLMLLARAGEVRLPEMRGSIGWVTLESVGRWGGARRRSEVGGANTKRNVGDGRSCRHRELRRRERIGDLQRRNILVTLPMCDFCADRNEYAYHILTSCSLAKEILFTVLNWCGIIPRIFSRVNKVLAFARIGGHCPKKKETLTCILYGTIWSLWKARNDWIFRGKSSKPAKIVDFIKATVFTWRKYMKKHETKWIGISGVLHI</sequence>
<gene>
    <name evidence="1" type="ORF">LSALG_LOCUS14370</name>
</gene>
<evidence type="ECO:0000313" key="1">
    <source>
        <dbReference type="EMBL" id="CAI9274284.1"/>
    </source>
</evidence>